<dbReference type="NCBIfam" id="TIGR04183">
    <property type="entry name" value="Por_Secre_tail"/>
    <property type="match status" value="1"/>
</dbReference>
<evidence type="ECO:0000313" key="4">
    <source>
        <dbReference type="EMBL" id="AOW11046.1"/>
    </source>
</evidence>
<dbReference type="PANTHER" id="PTHR46211">
    <property type="entry name" value="GLYCEROPHOSPHORYL DIESTER PHOSPHODIESTERASE"/>
    <property type="match status" value="1"/>
</dbReference>
<dbReference type="InterPro" id="IPR030395">
    <property type="entry name" value="GP_PDE_dom"/>
</dbReference>
<dbReference type="InterPro" id="IPR017946">
    <property type="entry name" value="PLC-like_Pdiesterase_TIM-brl"/>
</dbReference>
<dbReference type="PANTHER" id="PTHR46211:SF1">
    <property type="entry name" value="GLYCEROPHOSPHODIESTER PHOSPHODIESTERASE, CYTOPLASMIC"/>
    <property type="match status" value="1"/>
</dbReference>
<organism evidence="4 5">
    <name type="scientific">Flavobacterium gilvum</name>
    <dbReference type="NCBI Taxonomy" id="1492737"/>
    <lineage>
        <taxon>Bacteria</taxon>
        <taxon>Pseudomonadati</taxon>
        <taxon>Bacteroidota</taxon>
        <taxon>Flavobacteriia</taxon>
        <taxon>Flavobacteriales</taxon>
        <taxon>Flavobacteriaceae</taxon>
        <taxon>Flavobacterium</taxon>
    </lineage>
</organism>
<feature type="chain" id="PRO_5041979116" description="GP-PDE domain-containing protein" evidence="2">
    <location>
        <begin position="22"/>
        <end position="371"/>
    </location>
</feature>
<dbReference type="AlphaFoldDB" id="A0AAC9I7Y3"/>
<keyword evidence="5" id="KW-1185">Reference proteome</keyword>
<dbReference type="PROSITE" id="PS51704">
    <property type="entry name" value="GP_PDE"/>
    <property type="match status" value="1"/>
</dbReference>
<dbReference type="Gene3D" id="3.20.20.190">
    <property type="entry name" value="Phosphatidylinositol (PI) phosphodiesterase"/>
    <property type="match status" value="1"/>
</dbReference>
<gene>
    <name evidence="4" type="ORF">EM308_16995</name>
</gene>
<dbReference type="GO" id="GO:0008081">
    <property type="term" value="F:phosphoric diester hydrolase activity"/>
    <property type="evidence" value="ECO:0007669"/>
    <property type="project" value="InterPro"/>
</dbReference>
<dbReference type="Pfam" id="PF03009">
    <property type="entry name" value="GDPD"/>
    <property type="match status" value="1"/>
</dbReference>
<reference evidence="4 5" key="1">
    <citation type="submission" date="2016-10" db="EMBL/GenBank/DDBJ databases">
        <title>Flavobacterium gilvum sp. nov., isolated from stream water.</title>
        <authorList>
            <person name="Shin S.-K."/>
            <person name="Cho Y.-J."/>
            <person name="Yi H."/>
        </authorList>
    </citation>
    <scope>NUCLEOTIDE SEQUENCE [LARGE SCALE GENOMIC DNA]</scope>
    <source>
        <strain evidence="4 5">EM1308</strain>
    </source>
</reference>
<dbReference type="Pfam" id="PF18962">
    <property type="entry name" value="Por_Secre_tail"/>
    <property type="match status" value="1"/>
</dbReference>
<evidence type="ECO:0000313" key="5">
    <source>
        <dbReference type="Proteomes" id="UP000175968"/>
    </source>
</evidence>
<dbReference type="GO" id="GO:0006629">
    <property type="term" value="P:lipid metabolic process"/>
    <property type="evidence" value="ECO:0007669"/>
    <property type="project" value="InterPro"/>
</dbReference>
<protein>
    <recommendedName>
        <fullName evidence="3">GP-PDE domain-containing protein</fullName>
    </recommendedName>
</protein>
<evidence type="ECO:0000259" key="3">
    <source>
        <dbReference type="PROSITE" id="PS51704"/>
    </source>
</evidence>
<dbReference type="SUPFAM" id="SSF51695">
    <property type="entry name" value="PLC-like phosphodiesterases"/>
    <property type="match status" value="1"/>
</dbReference>
<sequence length="371" mass="42218">MKKKLFFTAIFCFVLFPNCSAEDENSTPSKSEKIAEPIIIAKNSIVAHRGAWKKNNFPQNSIASLREAIRLNCKGSEFDIQLTADDSLVVCHDAQYNKLTIENSKYSDLVTFKLSNGEKLPTLREYIIAGKQNNTTTLMYCEFKNYNLNASRKKVFLSKTLECVSKLNAQQYMAYLSFDFDLLKQLRLLDAYADIQNSDSNASIELLKTNNFSGVSYDYLTYINHPDWIESAQKNKLKLTVYTDYNDSNGTNYYLNKKFDAITTDEPESAIKSQAEYNQNLNTRGFNNTKLDLKLLENPTSNLISLQSNLVLEDDLKINVIDESGKIVGTKAFPKGTSTWFFETDTLKNGIYFLKISEQNSSKTIKVIINK</sequence>
<dbReference type="RefSeq" id="WP_051877898.1">
    <property type="nucleotide sequence ID" value="NZ_CP017479.1"/>
</dbReference>
<feature type="signal peptide" evidence="2">
    <location>
        <begin position="1"/>
        <end position="21"/>
    </location>
</feature>
<feature type="domain" description="GP-PDE" evidence="3">
    <location>
        <begin position="43"/>
        <end position="274"/>
    </location>
</feature>
<dbReference type="EMBL" id="CP017479">
    <property type="protein sequence ID" value="AOW11046.1"/>
    <property type="molecule type" value="Genomic_DNA"/>
</dbReference>
<evidence type="ECO:0000256" key="1">
    <source>
        <dbReference type="ARBA" id="ARBA00022729"/>
    </source>
</evidence>
<dbReference type="KEGG" id="fgl:EM308_16995"/>
<accession>A0AAC9I7Y3</accession>
<name>A0AAC9I7Y3_9FLAO</name>
<evidence type="ECO:0000256" key="2">
    <source>
        <dbReference type="SAM" id="SignalP"/>
    </source>
</evidence>
<keyword evidence="1 2" id="KW-0732">Signal</keyword>
<dbReference type="InterPro" id="IPR026444">
    <property type="entry name" value="Secre_tail"/>
</dbReference>
<proteinExistence type="predicted"/>
<dbReference type="Proteomes" id="UP000175968">
    <property type="component" value="Chromosome"/>
</dbReference>